<organism evidence="13 14">
    <name type="scientific">Enterobacter agglomerans</name>
    <name type="common">Erwinia herbicola</name>
    <name type="synonym">Pantoea agglomerans</name>
    <dbReference type="NCBI Taxonomy" id="549"/>
    <lineage>
        <taxon>Bacteria</taxon>
        <taxon>Pseudomonadati</taxon>
        <taxon>Pseudomonadota</taxon>
        <taxon>Gammaproteobacteria</taxon>
        <taxon>Enterobacterales</taxon>
        <taxon>Erwiniaceae</taxon>
        <taxon>Pantoea</taxon>
        <taxon>Pantoea agglomerans group</taxon>
    </lineage>
</organism>
<comment type="similarity">
    <text evidence="2">Belongs to the DcuA/DcuB transporter (TC 2.A.13.1) family.</text>
</comment>
<evidence type="ECO:0000256" key="5">
    <source>
        <dbReference type="ARBA" id="ARBA00022519"/>
    </source>
</evidence>
<evidence type="ECO:0000256" key="4">
    <source>
        <dbReference type="ARBA" id="ARBA00022475"/>
    </source>
</evidence>
<keyword evidence="7 12" id="KW-1133">Transmembrane helix</keyword>
<dbReference type="InterPro" id="IPR004668">
    <property type="entry name" value="Anaer_Dcu_memb_transpt"/>
</dbReference>
<evidence type="ECO:0000313" key="13">
    <source>
        <dbReference type="EMBL" id="SUB18811.1"/>
    </source>
</evidence>
<protein>
    <submittedName>
        <fullName evidence="13">Anaerobic C4-dicarboxylate transporter</fullName>
    </submittedName>
</protein>
<keyword evidence="6 12" id="KW-0812">Transmembrane</keyword>
<comment type="catalytic activity">
    <reaction evidence="10">
        <text>(S)-malate(in) + succinate(out) = (S)-malate(out) + succinate(in)</text>
        <dbReference type="Rhea" id="RHEA:29327"/>
        <dbReference type="ChEBI" id="CHEBI:15589"/>
        <dbReference type="ChEBI" id="CHEBI:30031"/>
    </reaction>
    <physiologicalReaction direction="right-to-left" evidence="10">
        <dbReference type="Rhea" id="RHEA:29329"/>
    </physiologicalReaction>
</comment>
<evidence type="ECO:0000256" key="12">
    <source>
        <dbReference type="SAM" id="Phobius"/>
    </source>
</evidence>
<comment type="catalytic activity">
    <reaction evidence="11">
        <text>fumarate(in) + succinate(out) = fumarate(out) + succinate(in)</text>
        <dbReference type="Rhea" id="RHEA:29323"/>
        <dbReference type="ChEBI" id="CHEBI:29806"/>
        <dbReference type="ChEBI" id="CHEBI:30031"/>
    </reaction>
    <physiologicalReaction direction="right-to-left" evidence="11">
        <dbReference type="Rhea" id="RHEA:29325"/>
    </physiologicalReaction>
</comment>
<evidence type="ECO:0000313" key="14">
    <source>
        <dbReference type="Proteomes" id="UP000254640"/>
    </source>
</evidence>
<dbReference type="Pfam" id="PF03605">
    <property type="entry name" value="DcuA_DcuB"/>
    <property type="match status" value="1"/>
</dbReference>
<evidence type="ECO:0000256" key="8">
    <source>
        <dbReference type="ARBA" id="ARBA00023136"/>
    </source>
</evidence>
<evidence type="ECO:0000256" key="6">
    <source>
        <dbReference type="ARBA" id="ARBA00022692"/>
    </source>
</evidence>
<keyword evidence="5" id="KW-0997">Cell inner membrane</keyword>
<dbReference type="GO" id="GO:0015556">
    <property type="term" value="F:C4-dicarboxylate transmembrane transporter activity"/>
    <property type="evidence" value="ECO:0007669"/>
    <property type="project" value="InterPro"/>
</dbReference>
<gene>
    <name evidence="13" type="ORF">NCTC9381_04784</name>
</gene>
<comment type="catalytic activity">
    <reaction evidence="9">
        <text>L-aspartate(in) + succinate(out) = L-aspartate(out) + succinate(in)</text>
        <dbReference type="Rhea" id="RHEA:29343"/>
        <dbReference type="ChEBI" id="CHEBI:29991"/>
        <dbReference type="ChEBI" id="CHEBI:30031"/>
    </reaction>
    <physiologicalReaction direction="right-to-left" evidence="9">
        <dbReference type="Rhea" id="RHEA:29345"/>
    </physiologicalReaction>
</comment>
<evidence type="ECO:0000256" key="3">
    <source>
        <dbReference type="ARBA" id="ARBA00022448"/>
    </source>
</evidence>
<keyword evidence="4" id="KW-1003">Cell membrane</keyword>
<feature type="transmembrane region" description="Helical" evidence="12">
    <location>
        <begin position="6"/>
        <end position="39"/>
    </location>
</feature>
<comment type="subcellular location">
    <subcellularLocation>
        <location evidence="1">Cell inner membrane</location>
        <topology evidence="1">Multi-pass membrane protein</topology>
    </subcellularLocation>
</comment>
<dbReference type="Proteomes" id="UP000254640">
    <property type="component" value="Unassembled WGS sequence"/>
</dbReference>
<evidence type="ECO:0000256" key="9">
    <source>
        <dbReference type="ARBA" id="ARBA00034237"/>
    </source>
</evidence>
<keyword evidence="8 12" id="KW-0472">Membrane</keyword>
<sequence>MFVVELLIVLMAIWLGARLGGIGIGFAGGMGVLILTLGFWHGTRRYSVRCD</sequence>
<evidence type="ECO:0000256" key="10">
    <source>
        <dbReference type="ARBA" id="ARBA00034284"/>
    </source>
</evidence>
<evidence type="ECO:0000256" key="11">
    <source>
        <dbReference type="ARBA" id="ARBA00034287"/>
    </source>
</evidence>
<keyword evidence="14" id="KW-1185">Reference proteome</keyword>
<evidence type="ECO:0000256" key="7">
    <source>
        <dbReference type="ARBA" id="ARBA00022989"/>
    </source>
</evidence>
<keyword evidence="3" id="KW-0813">Transport</keyword>
<proteinExistence type="inferred from homology"/>
<evidence type="ECO:0000256" key="2">
    <source>
        <dbReference type="ARBA" id="ARBA00006413"/>
    </source>
</evidence>
<dbReference type="AlphaFoldDB" id="A0A379ALX5"/>
<evidence type="ECO:0000256" key="1">
    <source>
        <dbReference type="ARBA" id="ARBA00004429"/>
    </source>
</evidence>
<dbReference type="EMBL" id="UGSO01000001">
    <property type="protein sequence ID" value="SUB18811.1"/>
    <property type="molecule type" value="Genomic_DNA"/>
</dbReference>
<reference evidence="13 14" key="1">
    <citation type="submission" date="2018-06" db="EMBL/GenBank/DDBJ databases">
        <authorList>
            <consortium name="Pathogen Informatics"/>
            <person name="Doyle S."/>
        </authorList>
    </citation>
    <scope>NUCLEOTIDE SEQUENCE [LARGE SCALE GENOMIC DNA]</scope>
    <source>
        <strain evidence="13 14">NCTC9381</strain>
    </source>
</reference>
<name>A0A379ALX5_ENTAG</name>
<dbReference type="GO" id="GO:0005886">
    <property type="term" value="C:plasma membrane"/>
    <property type="evidence" value="ECO:0007669"/>
    <property type="project" value="UniProtKB-SubCell"/>
</dbReference>
<accession>A0A379ALX5</accession>